<evidence type="ECO:0000256" key="1">
    <source>
        <dbReference type="ARBA" id="ARBA00001971"/>
    </source>
</evidence>
<evidence type="ECO:0000256" key="4">
    <source>
        <dbReference type="ARBA" id="ARBA00022723"/>
    </source>
</evidence>
<dbReference type="GO" id="GO:0005506">
    <property type="term" value="F:iron ion binding"/>
    <property type="evidence" value="ECO:0007669"/>
    <property type="project" value="InterPro"/>
</dbReference>
<evidence type="ECO:0000256" key="3">
    <source>
        <dbReference type="ARBA" id="ARBA00022617"/>
    </source>
</evidence>
<evidence type="ECO:0000313" key="8">
    <source>
        <dbReference type="EMBL" id="KAI1871018.1"/>
    </source>
</evidence>
<dbReference type="GO" id="GO:0016705">
    <property type="term" value="F:oxidoreductase activity, acting on paired donors, with incorporation or reduction of molecular oxygen"/>
    <property type="evidence" value="ECO:0007669"/>
    <property type="project" value="InterPro"/>
</dbReference>
<dbReference type="InterPro" id="IPR001128">
    <property type="entry name" value="Cyt_P450"/>
</dbReference>
<dbReference type="InterPro" id="IPR050121">
    <property type="entry name" value="Cytochrome_P450_monoxygenase"/>
</dbReference>
<keyword evidence="7" id="KW-0812">Transmembrane</keyword>
<gene>
    <name evidence="8" type="ORF">JX265_006058</name>
</gene>
<keyword evidence="4 6" id="KW-0479">Metal-binding</keyword>
<sequence length="497" mass="56159">MGFIHDGTLISLILGHLLCIVLGWVAWQRFVALSDIPGPFWASVTRLWHAKQIRDGRQTDAILKLHDELGPFVRIAPDEVSVTHPEGVRKLLIDPLRKGYWYETLTFPDSTYRPAISIVDVKEKNERSRLLASAYATSSILHSEHALDRQIELLLKWMENYAASSKPMQLSEFFTFTAYDIMGEVMFSKPFGFLEQGSDIEDSLRQGLEFGSYAAILPYFPWLQRILVSPRIASLELLPFNFIVRRSINALNERKSNPDARYDYVAHWLKTHQKHPDRLTAKDVQAAVTTNVSAGADTVSCALQSFVYHAIRHPTAWQRVRDEIAEAMKEGHCQGDVISFADAQKLPYLQACIKESLRIFVPASIGLPRVVPEGGITIGERTFAAGTMLSLYLPGIMLSKDIWGKDAESFRPERWMDADSAALEKYFIPFGLGYNSCAGQNLARIELSKILPTLVRDFDVEQVNPNQEWSYKPYVTVVPGGWPVYIKRRGAADSKHT</sequence>
<feature type="binding site" description="axial binding residue" evidence="6">
    <location>
        <position position="437"/>
    </location>
    <ligand>
        <name>heme</name>
        <dbReference type="ChEBI" id="CHEBI:30413"/>
    </ligand>
    <ligandPart>
        <name>Fe</name>
        <dbReference type="ChEBI" id="CHEBI:18248"/>
    </ligandPart>
</feature>
<evidence type="ECO:0008006" key="10">
    <source>
        <dbReference type="Google" id="ProtNLM"/>
    </source>
</evidence>
<comment type="caution">
    <text evidence="8">The sequence shown here is derived from an EMBL/GenBank/DDBJ whole genome shotgun (WGS) entry which is preliminary data.</text>
</comment>
<evidence type="ECO:0000313" key="9">
    <source>
        <dbReference type="Proteomes" id="UP000829685"/>
    </source>
</evidence>
<keyword evidence="5 6" id="KW-0408">Iron</keyword>
<keyword evidence="7" id="KW-0472">Membrane</keyword>
<dbReference type="PRINTS" id="PR00463">
    <property type="entry name" value="EP450I"/>
</dbReference>
<dbReference type="Pfam" id="PF00067">
    <property type="entry name" value="p450"/>
    <property type="match status" value="1"/>
</dbReference>
<reference evidence="8" key="1">
    <citation type="submission" date="2021-03" db="EMBL/GenBank/DDBJ databases">
        <title>Revisited historic fungal species revealed as producer of novel bioactive compounds through whole genome sequencing and comparative genomics.</title>
        <authorList>
            <person name="Vignolle G.A."/>
            <person name="Hochenegger N."/>
            <person name="Mach R.L."/>
            <person name="Mach-Aigner A.R."/>
            <person name="Javad Rahimi M."/>
            <person name="Salim K.A."/>
            <person name="Chan C.M."/>
            <person name="Lim L.B.L."/>
            <person name="Cai F."/>
            <person name="Druzhinina I.S."/>
            <person name="U'Ren J.M."/>
            <person name="Derntl C."/>
        </authorList>
    </citation>
    <scope>NUCLEOTIDE SEQUENCE</scope>
    <source>
        <strain evidence="8">TUCIM 5799</strain>
    </source>
</reference>
<dbReference type="PRINTS" id="PR00385">
    <property type="entry name" value="P450"/>
</dbReference>
<evidence type="ECO:0000256" key="2">
    <source>
        <dbReference type="ARBA" id="ARBA00010617"/>
    </source>
</evidence>
<dbReference type="SUPFAM" id="SSF48264">
    <property type="entry name" value="Cytochrome P450"/>
    <property type="match status" value="1"/>
</dbReference>
<feature type="transmembrane region" description="Helical" evidence="7">
    <location>
        <begin position="7"/>
        <end position="27"/>
    </location>
</feature>
<keyword evidence="7" id="KW-1133">Transmembrane helix</keyword>
<evidence type="ECO:0000256" key="5">
    <source>
        <dbReference type="ARBA" id="ARBA00023004"/>
    </source>
</evidence>
<keyword evidence="3 6" id="KW-0349">Heme</keyword>
<dbReference type="Proteomes" id="UP000829685">
    <property type="component" value="Unassembled WGS sequence"/>
</dbReference>
<dbReference type="GO" id="GO:0020037">
    <property type="term" value="F:heme binding"/>
    <property type="evidence" value="ECO:0007669"/>
    <property type="project" value="InterPro"/>
</dbReference>
<dbReference type="CDD" id="cd11060">
    <property type="entry name" value="CYP57A1-like"/>
    <property type="match status" value="1"/>
</dbReference>
<dbReference type="PANTHER" id="PTHR24305:SF232">
    <property type="entry name" value="P450, PUTATIVE (EUROFUNG)-RELATED"/>
    <property type="match status" value="1"/>
</dbReference>
<dbReference type="EMBL" id="JAFIMR010000013">
    <property type="protein sequence ID" value="KAI1871018.1"/>
    <property type="molecule type" value="Genomic_DNA"/>
</dbReference>
<dbReference type="AlphaFoldDB" id="A0A9Q0AR70"/>
<organism evidence="8 9">
    <name type="scientific">Neoarthrinium moseri</name>
    <dbReference type="NCBI Taxonomy" id="1658444"/>
    <lineage>
        <taxon>Eukaryota</taxon>
        <taxon>Fungi</taxon>
        <taxon>Dikarya</taxon>
        <taxon>Ascomycota</taxon>
        <taxon>Pezizomycotina</taxon>
        <taxon>Sordariomycetes</taxon>
        <taxon>Xylariomycetidae</taxon>
        <taxon>Amphisphaeriales</taxon>
        <taxon>Apiosporaceae</taxon>
        <taxon>Neoarthrinium</taxon>
    </lineage>
</organism>
<dbReference type="PANTHER" id="PTHR24305">
    <property type="entry name" value="CYTOCHROME P450"/>
    <property type="match status" value="1"/>
</dbReference>
<keyword evidence="9" id="KW-1185">Reference proteome</keyword>
<dbReference type="GO" id="GO:0004497">
    <property type="term" value="F:monooxygenase activity"/>
    <property type="evidence" value="ECO:0007669"/>
    <property type="project" value="InterPro"/>
</dbReference>
<protein>
    <recommendedName>
        <fullName evidence="10">Cytochrome P450</fullName>
    </recommendedName>
</protein>
<evidence type="ECO:0000256" key="7">
    <source>
        <dbReference type="SAM" id="Phobius"/>
    </source>
</evidence>
<comment type="similarity">
    <text evidence="2">Belongs to the cytochrome P450 family.</text>
</comment>
<evidence type="ECO:0000256" key="6">
    <source>
        <dbReference type="PIRSR" id="PIRSR602401-1"/>
    </source>
</evidence>
<dbReference type="InterPro" id="IPR002401">
    <property type="entry name" value="Cyt_P450_E_grp-I"/>
</dbReference>
<proteinExistence type="inferred from homology"/>
<comment type="cofactor">
    <cofactor evidence="1 6">
        <name>heme</name>
        <dbReference type="ChEBI" id="CHEBI:30413"/>
    </cofactor>
</comment>
<name>A0A9Q0AR70_9PEZI</name>
<accession>A0A9Q0AR70</accession>
<dbReference type="Gene3D" id="1.10.630.10">
    <property type="entry name" value="Cytochrome P450"/>
    <property type="match status" value="1"/>
</dbReference>
<dbReference type="InterPro" id="IPR036396">
    <property type="entry name" value="Cyt_P450_sf"/>
</dbReference>